<evidence type="ECO:0000256" key="1">
    <source>
        <dbReference type="PROSITE-ProRule" id="PRU00339"/>
    </source>
</evidence>
<feature type="repeat" description="TPR" evidence="1">
    <location>
        <begin position="171"/>
        <end position="204"/>
    </location>
</feature>
<keyword evidence="1" id="KW-0802">TPR repeat</keyword>
<comment type="caution">
    <text evidence="2">The sequence shown here is derived from an EMBL/GenBank/DDBJ whole genome shotgun (WGS) entry which is preliminary data.</text>
</comment>
<organism evidence="2 3">
    <name type="scientific">Leptospira alstonii serovar Sichuan str. 79601</name>
    <dbReference type="NCBI Taxonomy" id="1218565"/>
    <lineage>
        <taxon>Bacteria</taxon>
        <taxon>Pseudomonadati</taxon>
        <taxon>Spirochaetota</taxon>
        <taxon>Spirochaetia</taxon>
        <taxon>Leptospirales</taxon>
        <taxon>Leptospiraceae</taxon>
        <taxon>Leptospira</taxon>
    </lineage>
</organism>
<dbReference type="InterPro" id="IPR019734">
    <property type="entry name" value="TPR_rpt"/>
</dbReference>
<dbReference type="AlphaFoldDB" id="M6CUV5"/>
<dbReference type="Proteomes" id="UP000011988">
    <property type="component" value="Unassembled WGS sequence"/>
</dbReference>
<dbReference type="Gene3D" id="1.25.40.10">
    <property type="entry name" value="Tetratricopeptide repeat domain"/>
    <property type="match status" value="1"/>
</dbReference>
<dbReference type="PATRIC" id="fig|1218565.3.peg.1673"/>
<dbReference type="SUPFAM" id="SSF48452">
    <property type="entry name" value="TPR-like"/>
    <property type="match status" value="1"/>
</dbReference>
<dbReference type="PROSITE" id="PS50005">
    <property type="entry name" value="TPR"/>
    <property type="match status" value="2"/>
</dbReference>
<feature type="repeat" description="TPR" evidence="1">
    <location>
        <begin position="68"/>
        <end position="101"/>
    </location>
</feature>
<evidence type="ECO:0000313" key="2">
    <source>
        <dbReference type="EMBL" id="EMJ95732.1"/>
    </source>
</evidence>
<dbReference type="PANTHER" id="PTHR44117:SF1">
    <property type="entry name" value="INTRAFLAGELLAR TRANSPORT PROTEIN 88 HOMOLOG"/>
    <property type="match status" value="1"/>
</dbReference>
<dbReference type="GO" id="GO:0005814">
    <property type="term" value="C:centriole"/>
    <property type="evidence" value="ECO:0007669"/>
    <property type="project" value="TreeGrafter"/>
</dbReference>
<sequence>MKTRYKHSHKNFFVPILVLIAAATYSCKKESEKLKSLQRDADLAYIKQDLNGALALFSQVLEIDSDSTRTMIMLGKIHYYKKDFEKAEEMFENAANKDKCNSNAAYWLSKVQSLQNESRTEAKERLQLVINRIPNQWEVQYTLGTVLESEGKIEEAFSLYNQAKGESSKLALIYLRLGKIYQKAQSEEMADRYFQKARLISEENPDTAKMIESEINKKQ</sequence>
<gene>
    <name evidence="2" type="ORF">LEP1GSC194_3079</name>
</gene>
<protein>
    <submittedName>
        <fullName evidence="2">Tetratricopeptide repeat protein</fullName>
    </submittedName>
</protein>
<reference evidence="2 3" key="1">
    <citation type="submission" date="2013-01" db="EMBL/GenBank/DDBJ databases">
        <authorList>
            <person name="Harkins D.M."/>
            <person name="Durkin A.S."/>
            <person name="Brinkac L.M."/>
            <person name="Haft D.H."/>
            <person name="Selengut J.D."/>
            <person name="Sanka R."/>
            <person name="DePew J."/>
            <person name="Purushe J."/>
            <person name="Galloway R.L."/>
            <person name="Vinetz J.M."/>
            <person name="Sutton G.G."/>
            <person name="Nierman W.C."/>
            <person name="Fouts D.E."/>
        </authorList>
    </citation>
    <scope>NUCLEOTIDE SEQUENCE [LARGE SCALE GENOMIC DNA]</scope>
    <source>
        <strain evidence="2 3">79601</strain>
    </source>
</reference>
<dbReference type="GO" id="GO:0019894">
    <property type="term" value="F:kinesin binding"/>
    <property type="evidence" value="ECO:0007669"/>
    <property type="project" value="TreeGrafter"/>
</dbReference>
<dbReference type="InterPro" id="IPR011990">
    <property type="entry name" value="TPR-like_helical_dom_sf"/>
</dbReference>
<dbReference type="Pfam" id="PF14559">
    <property type="entry name" value="TPR_19"/>
    <property type="match status" value="1"/>
</dbReference>
<dbReference type="EMBL" id="ANIK01000031">
    <property type="protein sequence ID" value="EMJ95732.1"/>
    <property type="molecule type" value="Genomic_DNA"/>
</dbReference>
<dbReference type="RefSeq" id="WP_020773031.1">
    <property type="nucleotide sequence ID" value="NZ_ANIK01000031.1"/>
</dbReference>
<accession>M6CUV5</accession>
<dbReference type="OrthoDB" id="9769030at2"/>
<dbReference type="Pfam" id="PF13181">
    <property type="entry name" value="TPR_8"/>
    <property type="match status" value="1"/>
</dbReference>
<proteinExistence type="predicted"/>
<dbReference type="SMART" id="SM00028">
    <property type="entry name" value="TPR"/>
    <property type="match status" value="4"/>
</dbReference>
<dbReference type="PANTHER" id="PTHR44117">
    <property type="entry name" value="INTRAFLAGELLAR TRANSPORT PROTEIN 88 HOMOLOG"/>
    <property type="match status" value="1"/>
</dbReference>
<evidence type="ECO:0000313" key="3">
    <source>
        <dbReference type="Proteomes" id="UP000011988"/>
    </source>
</evidence>
<dbReference type="PROSITE" id="PS51257">
    <property type="entry name" value="PROKAR_LIPOPROTEIN"/>
    <property type="match status" value="1"/>
</dbReference>
<name>M6CUV5_9LEPT</name>